<dbReference type="EMBL" id="MUZR01000016">
    <property type="protein sequence ID" value="OOC10446.1"/>
    <property type="molecule type" value="Genomic_DNA"/>
</dbReference>
<reference evidence="2 3" key="1">
    <citation type="submission" date="2017-02" db="EMBL/GenBank/DDBJ databases">
        <title>Genomic diversity within the haloalkaliphilic genus Thioalkalivibrio.</title>
        <authorList>
            <person name="Ahn A.-C."/>
            <person name="Meier-Kolthoff J."/>
            <person name="Overmars L."/>
            <person name="Richter M."/>
            <person name="Woyke T."/>
            <person name="Sorokin D.Y."/>
            <person name="Muyzer G."/>
        </authorList>
    </citation>
    <scope>NUCLEOTIDE SEQUENCE [LARGE SCALE GENOMIC DNA]</scope>
    <source>
        <strain evidence="2 3">HL17</strain>
    </source>
</reference>
<accession>A0A1V2ZZE8</accession>
<dbReference type="AlphaFoldDB" id="A0A1V2ZZE8"/>
<dbReference type="InterPro" id="IPR006311">
    <property type="entry name" value="TAT_signal"/>
</dbReference>
<dbReference type="InterPro" id="IPR016568">
    <property type="entry name" value="Sulphur_oxidation_SoxY"/>
</dbReference>
<dbReference type="Proteomes" id="UP000189177">
    <property type="component" value="Unassembled WGS sequence"/>
</dbReference>
<dbReference type="STRING" id="252474.B1A74_05730"/>
<dbReference type="RefSeq" id="WP_077244044.1">
    <property type="nucleotide sequence ID" value="NZ_MUZR01000016.1"/>
</dbReference>
<gene>
    <name evidence="2" type="ORF">B1A74_05730</name>
</gene>
<dbReference type="InterPro" id="IPR032711">
    <property type="entry name" value="SoxY"/>
</dbReference>
<sequence length="157" mass="16313">MISTKRRVFLKGTLAAGTVGAAVGAGLLAPSKLLAAWSDDMFRTEGMAEAMNAVAGTTDMQQSDDIDLSAPEIAENGAVVPVSVEAHMDNVEEIAVFAEANERSLTGRYVFASGAKPKASMRIRLGDTSDVVAAVKADGNWYMTSRNVEVTVGGCGG</sequence>
<evidence type="ECO:0000313" key="3">
    <source>
        <dbReference type="Proteomes" id="UP000189177"/>
    </source>
</evidence>
<dbReference type="PROSITE" id="PS51318">
    <property type="entry name" value="TAT"/>
    <property type="match status" value="1"/>
</dbReference>
<dbReference type="InterPro" id="IPR038162">
    <property type="entry name" value="SoxY_sf"/>
</dbReference>
<dbReference type="PIRSF" id="PIRSF010312">
    <property type="entry name" value="Sulphur_oxidation_SoxY"/>
    <property type="match status" value="1"/>
</dbReference>
<dbReference type="NCBIfam" id="TIGR04488">
    <property type="entry name" value="SoxY_true_GGCGG"/>
    <property type="match status" value="1"/>
</dbReference>
<dbReference type="Gene3D" id="2.60.40.2470">
    <property type="entry name" value="SoxY domain"/>
    <property type="match status" value="1"/>
</dbReference>
<feature type="domain" description="Ig-like SoxY" evidence="1">
    <location>
        <begin position="52"/>
        <end position="155"/>
    </location>
</feature>
<comment type="caution">
    <text evidence="2">The sequence shown here is derived from an EMBL/GenBank/DDBJ whole genome shotgun (WGS) entry which is preliminary data.</text>
</comment>
<evidence type="ECO:0000313" key="2">
    <source>
        <dbReference type="EMBL" id="OOC10446.1"/>
    </source>
</evidence>
<keyword evidence="3" id="KW-1185">Reference proteome</keyword>
<name>A0A1V2ZZE8_9GAMM</name>
<evidence type="ECO:0000259" key="1">
    <source>
        <dbReference type="Pfam" id="PF13501"/>
    </source>
</evidence>
<proteinExistence type="predicted"/>
<dbReference type="OrthoDB" id="9798154at2"/>
<protein>
    <submittedName>
        <fullName evidence="2">Thiosulfate oxidation carrier protein SoxY</fullName>
    </submittedName>
</protein>
<dbReference type="Pfam" id="PF13501">
    <property type="entry name" value="SoxY"/>
    <property type="match status" value="1"/>
</dbReference>
<organism evidence="2 3">
    <name type="scientific">Thioalkalivibrio halophilus</name>
    <dbReference type="NCBI Taxonomy" id="252474"/>
    <lineage>
        <taxon>Bacteria</taxon>
        <taxon>Pseudomonadati</taxon>
        <taxon>Pseudomonadota</taxon>
        <taxon>Gammaproteobacteria</taxon>
        <taxon>Chromatiales</taxon>
        <taxon>Ectothiorhodospiraceae</taxon>
        <taxon>Thioalkalivibrio</taxon>
    </lineage>
</organism>